<name>A0A6C0C5X4_9ZZZZ</name>
<dbReference type="EMBL" id="MN739330">
    <property type="protein sequence ID" value="QHS98933.1"/>
    <property type="molecule type" value="Genomic_DNA"/>
</dbReference>
<reference evidence="1" key="1">
    <citation type="journal article" date="2020" name="Nature">
        <title>Giant virus diversity and host interactions through global metagenomics.</title>
        <authorList>
            <person name="Schulz F."/>
            <person name="Roux S."/>
            <person name="Paez-Espino D."/>
            <person name="Jungbluth S."/>
            <person name="Walsh D.A."/>
            <person name="Denef V.J."/>
            <person name="McMahon K.D."/>
            <person name="Konstantinidis K.T."/>
            <person name="Eloe-Fadrosh E.A."/>
            <person name="Kyrpides N.C."/>
            <person name="Woyke T."/>
        </authorList>
    </citation>
    <scope>NUCLEOTIDE SEQUENCE</scope>
    <source>
        <strain evidence="1">GVMAG-M-3300020185-18</strain>
    </source>
</reference>
<evidence type="ECO:0000313" key="1">
    <source>
        <dbReference type="EMBL" id="QHS98933.1"/>
    </source>
</evidence>
<protein>
    <submittedName>
        <fullName evidence="1">Uncharacterized protein</fullName>
    </submittedName>
</protein>
<proteinExistence type="predicted"/>
<organism evidence="1">
    <name type="scientific">viral metagenome</name>
    <dbReference type="NCBI Taxonomy" id="1070528"/>
    <lineage>
        <taxon>unclassified sequences</taxon>
        <taxon>metagenomes</taxon>
        <taxon>organismal metagenomes</taxon>
    </lineage>
</organism>
<accession>A0A6C0C5X4</accession>
<sequence length="318" mass="37198">MTKNLYEFIYMEESKQGASEQSINESDETNDYYNALDEYFSLKNEYENKYKNKIIALTKRKISKQEKIKELNKFKTGRLCINCGNSGGTYFGITTQDDGSKEYVATCLAHTSGKSEQCGLDIRLKKGKVIKINDTEGDVLKNIEDIKMKIIVGKLSLLFELENESVALKEFDDLKTDLEKYYQQMTLIEEKYSENNTVKIINSKNEPEIISKKIYIKQLKQQLDKYIYKFKSIIRESTSEEDYKKKQYLKDAYSFSIETITPLIEKIRDIKYQTSFVETNEKNKTQFDPIIYTVVHKEISNENLEIFGDEYAIIENIK</sequence>
<dbReference type="AlphaFoldDB" id="A0A6C0C5X4"/>